<accession>A0A9X1QQ07</accession>
<protein>
    <submittedName>
        <fullName evidence="1">Uncharacterized protein</fullName>
    </submittedName>
</protein>
<keyword evidence="2" id="KW-1185">Reference proteome</keyword>
<sequence length="338" mass="37968">MTKGANDIIIASDSRGEVDIIAEDGEVYHNFIRRLGNYFAKAVPDGILIFDKQGNPIRKFDTDTGGYLMDANSSDDGNLLGMSFNIGRAQQGNLGGNRLALTDGKKVSYINSNYLVEGMTVCDDGRMLWFDRPDEANMKAIKVAEMRLDGTIRSEIIDGYKFENLHRGSFDCNDQSAMFFYSEEEQTYRIKVNGVFSENNSTEVLGEELPWEEQAFDGFFVYNGRYYEVSDTGKLRGRGTHSASDDIQVQLDIGGDRAFMASRFGKWLLVNHFPREGSDKKYITVFDIDNPSCRSERRTISFNDSPLIESKGKEMGVRLMLASVVPVGAPTVTCKNWR</sequence>
<reference evidence="1" key="1">
    <citation type="submission" date="2022-01" db="EMBL/GenBank/DDBJ databases">
        <title>Corynebacterium sp. nov isolated from isolated from the feces of the greater white-fronted geese (Anser albifrons) at Poyang Lake, PR China.</title>
        <authorList>
            <person name="Liu Q."/>
        </authorList>
    </citation>
    <scope>NUCLEOTIDE SEQUENCE</scope>
    <source>
        <strain evidence="1">JCM 32435</strain>
    </source>
</reference>
<dbReference type="RefSeq" id="WP_236117451.1">
    <property type="nucleotide sequence ID" value="NZ_JAKGSI010000001.1"/>
</dbReference>
<evidence type="ECO:0000313" key="2">
    <source>
        <dbReference type="Proteomes" id="UP001139336"/>
    </source>
</evidence>
<dbReference type="Proteomes" id="UP001139336">
    <property type="component" value="Unassembled WGS sequence"/>
</dbReference>
<proteinExistence type="predicted"/>
<organism evidence="1 2">
    <name type="scientific">Corynebacterium uropygiale</name>
    <dbReference type="NCBI Taxonomy" id="1775911"/>
    <lineage>
        <taxon>Bacteria</taxon>
        <taxon>Bacillati</taxon>
        <taxon>Actinomycetota</taxon>
        <taxon>Actinomycetes</taxon>
        <taxon>Mycobacteriales</taxon>
        <taxon>Corynebacteriaceae</taxon>
        <taxon>Corynebacterium</taxon>
    </lineage>
</organism>
<gene>
    <name evidence="1" type="ORF">L1O03_00350</name>
</gene>
<evidence type="ECO:0000313" key="1">
    <source>
        <dbReference type="EMBL" id="MCF4005638.1"/>
    </source>
</evidence>
<comment type="caution">
    <text evidence="1">The sequence shown here is derived from an EMBL/GenBank/DDBJ whole genome shotgun (WGS) entry which is preliminary data.</text>
</comment>
<name>A0A9X1QQ07_9CORY</name>
<dbReference type="SUPFAM" id="SSF63825">
    <property type="entry name" value="YWTD domain"/>
    <property type="match status" value="1"/>
</dbReference>
<dbReference type="AlphaFoldDB" id="A0A9X1QQ07"/>
<dbReference type="EMBL" id="JAKGSI010000001">
    <property type="protein sequence ID" value="MCF4005638.1"/>
    <property type="molecule type" value="Genomic_DNA"/>
</dbReference>